<feature type="transmembrane region" description="Helical" evidence="9">
    <location>
        <begin position="166"/>
        <end position="186"/>
    </location>
</feature>
<proteinExistence type="inferred from homology"/>
<comment type="catalytic activity">
    <reaction evidence="8">
        <text>fluoride(in) = fluoride(out)</text>
        <dbReference type="Rhea" id="RHEA:76159"/>
        <dbReference type="ChEBI" id="CHEBI:17051"/>
    </reaction>
    <physiologicalReaction direction="left-to-right" evidence="8">
        <dbReference type="Rhea" id="RHEA:76160"/>
    </physiologicalReaction>
</comment>
<keyword evidence="4 9" id="KW-0812">Transmembrane</keyword>
<keyword evidence="3" id="KW-1003">Cell membrane</keyword>
<evidence type="ECO:0000313" key="10">
    <source>
        <dbReference type="EMBL" id="KAL3736671.1"/>
    </source>
</evidence>
<organism evidence="10 11">
    <name type="scientific">Eucalyptus globulus</name>
    <name type="common">Tasmanian blue gum</name>
    <dbReference type="NCBI Taxonomy" id="34317"/>
    <lineage>
        <taxon>Eukaryota</taxon>
        <taxon>Viridiplantae</taxon>
        <taxon>Streptophyta</taxon>
        <taxon>Embryophyta</taxon>
        <taxon>Tracheophyta</taxon>
        <taxon>Spermatophyta</taxon>
        <taxon>Magnoliopsida</taxon>
        <taxon>eudicotyledons</taxon>
        <taxon>Gunneridae</taxon>
        <taxon>Pentapetalae</taxon>
        <taxon>rosids</taxon>
        <taxon>malvids</taxon>
        <taxon>Myrtales</taxon>
        <taxon>Myrtaceae</taxon>
        <taxon>Myrtoideae</taxon>
        <taxon>Eucalypteae</taxon>
        <taxon>Eucalyptus</taxon>
    </lineage>
</organism>
<comment type="similarity">
    <text evidence="7">Belongs to the fluoride channel Fluc/FEX (TC 1.A.43) family.</text>
</comment>
<feature type="transmembrane region" description="Helical" evidence="9">
    <location>
        <begin position="237"/>
        <end position="262"/>
    </location>
</feature>
<comment type="function">
    <text evidence="1">Fluoride channel required for the rapid expulsion of cytoplasmic fluoride.</text>
</comment>
<evidence type="ECO:0000256" key="7">
    <source>
        <dbReference type="ARBA" id="ARBA00035120"/>
    </source>
</evidence>
<comment type="subcellular location">
    <subcellularLocation>
        <location evidence="2">Cell membrane</location>
        <topology evidence="2">Multi-pass membrane protein</topology>
    </subcellularLocation>
</comment>
<evidence type="ECO:0000256" key="9">
    <source>
        <dbReference type="SAM" id="Phobius"/>
    </source>
</evidence>
<dbReference type="Proteomes" id="UP001634007">
    <property type="component" value="Unassembled WGS sequence"/>
</dbReference>
<evidence type="ECO:0000256" key="5">
    <source>
        <dbReference type="ARBA" id="ARBA00022989"/>
    </source>
</evidence>
<evidence type="ECO:0000256" key="3">
    <source>
        <dbReference type="ARBA" id="ARBA00022475"/>
    </source>
</evidence>
<keyword evidence="6 9" id="KW-0472">Membrane</keyword>
<dbReference type="Pfam" id="PF02537">
    <property type="entry name" value="CRCB"/>
    <property type="match status" value="2"/>
</dbReference>
<evidence type="ECO:0000256" key="6">
    <source>
        <dbReference type="ARBA" id="ARBA00023136"/>
    </source>
</evidence>
<dbReference type="EMBL" id="JBJKBG010000006">
    <property type="protein sequence ID" value="KAL3736671.1"/>
    <property type="molecule type" value="Genomic_DNA"/>
</dbReference>
<gene>
    <name evidence="10" type="ORF">ACJRO7_025587</name>
</gene>
<protein>
    <submittedName>
        <fullName evidence="10">Uncharacterized protein</fullName>
    </submittedName>
</protein>
<name>A0ABD3KFG1_EUCGL</name>
<accession>A0ABD3KFG1</accession>
<dbReference type="PANTHER" id="PTHR28259:SF1">
    <property type="entry name" value="FLUORIDE EXPORT PROTEIN 1-RELATED"/>
    <property type="match status" value="1"/>
</dbReference>
<evidence type="ECO:0000256" key="4">
    <source>
        <dbReference type="ARBA" id="ARBA00022692"/>
    </source>
</evidence>
<dbReference type="AlphaFoldDB" id="A0ABD3KFG1"/>
<feature type="transmembrane region" description="Helical" evidence="9">
    <location>
        <begin position="198"/>
        <end position="217"/>
    </location>
</feature>
<dbReference type="PANTHER" id="PTHR28259">
    <property type="entry name" value="FLUORIDE EXPORT PROTEIN 1-RELATED"/>
    <property type="match status" value="1"/>
</dbReference>
<keyword evidence="5 9" id="KW-1133">Transmembrane helix</keyword>
<comment type="caution">
    <text evidence="10">The sequence shown here is derived from an EMBL/GenBank/DDBJ whole genome shotgun (WGS) entry which is preliminary data.</text>
</comment>
<evidence type="ECO:0000256" key="1">
    <source>
        <dbReference type="ARBA" id="ARBA00002598"/>
    </source>
</evidence>
<evidence type="ECO:0000256" key="2">
    <source>
        <dbReference type="ARBA" id="ARBA00004651"/>
    </source>
</evidence>
<sequence length="402" mass="44215">MVPLPTSSACPSSSLGSLHLKMNGKIEDDAVSGSVSGDMASLALHRCAESRNESTNMPSDNALEEGTGLPVQEDSLLHSHGFKSQNPTTPHVSSPVILLVVELNHHPSVKICDGEELPQYLKYTSHLLHLAAFGILGGIHFLNLSVSAAKTFWPTDCWGDKRDQTILYLGLPSNMVGSFLMGWLGVVFKEDISDISQYLAIGMMTGYLGSLTTFSGWNQKMIDQAINRQWLFPVLGFLLGLVLAAYSIILGVETAMGFRWLLRRIMRNFRLGFFRSSKEAGVDRNKRHFAISVVGLEKGRTMGQVWIPCMVGPAGKAAWLKWIPYGTLMADVNTKNCDDFVTGVQMGFLGCLSTLSTFIGEFNAMIQSEHPWHAYAYAAATIIISFTLGILIYDLPVWPKVY</sequence>
<feature type="transmembrane region" description="Helical" evidence="9">
    <location>
        <begin position="374"/>
        <end position="393"/>
    </location>
</feature>
<evidence type="ECO:0000256" key="8">
    <source>
        <dbReference type="ARBA" id="ARBA00035585"/>
    </source>
</evidence>
<reference evidence="10 11" key="1">
    <citation type="submission" date="2024-11" db="EMBL/GenBank/DDBJ databases">
        <title>Chromosome-level genome assembly of Eucalyptus globulus Labill. provides insights into its genome evolution.</title>
        <authorList>
            <person name="Li X."/>
        </authorList>
    </citation>
    <scope>NUCLEOTIDE SEQUENCE [LARGE SCALE GENOMIC DNA]</scope>
    <source>
        <strain evidence="10">CL2024</strain>
        <tissue evidence="10">Fresh tender leaves</tissue>
    </source>
</reference>
<evidence type="ECO:0000313" key="11">
    <source>
        <dbReference type="Proteomes" id="UP001634007"/>
    </source>
</evidence>
<keyword evidence="11" id="KW-1185">Reference proteome</keyword>
<feature type="transmembrane region" description="Helical" evidence="9">
    <location>
        <begin position="127"/>
        <end position="146"/>
    </location>
</feature>
<dbReference type="InterPro" id="IPR003691">
    <property type="entry name" value="FluC"/>
</dbReference>
<dbReference type="GO" id="GO:0005886">
    <property type="term" value="C:plasma membrane"/>
    <property type="evidence" value="ECO:0007669"/>
    <property type="project" value="UniProtKB-SubCell"/>
</dbReference>
<dbReference type="GO" id="GO:1903425">
    <property type="term" value="F:fluoride transmembrane transporter activity"/>
    <property type="evidence" value="ECO:0007669"/>
    <property type="project" value="UniProtKB-ARBA"/>
</dbReference>